<dbReference type="EMBL" id="WMBA01000013">
    <property type="protein sequence ID" value="MTD54637.1"/>
    <property type="molecule type" value="Genomic_DNA"/>
</dbReference>
<name>A0A6N7YNQ4_9PSEU</name>
<feature type="region of interest" description="Disordered" evidence="1">
    <location>
        <begin position="1"/>
        <end position="21"/>
    </location>
</feature>
<dbReference type="AlphaFoldDB" id="A0A6N7YNQ4"/>
<accession>A0A6N7YNQ4</accession>
<organism evidence="2 3">
    <name type="scientific">Amycolatopsis pithecellobii</name>
    <dbReference type="NCBI Taxonomy" id="664692"/>
    <lineage>
        <taxon>Bacteria</taxon>
        <taxon>Bacillati</taxon>
        <taxon>Actinomycetota</taxon>
        <taxon>Actinomycetes</taxon>
        <taxon>Pseudonocardiales</taxon>
        <taxon>Pseudonocardiaceae</taxon>
        <taxon>Amycolatopsis</taxon>
    </lineage>
</organism>
<dbReference type="Proteomes" id="UP000440096">
    <property type="component" value="Unassembled WGS sequence"/>
</dbReference>
<comment type="caution">
    <text evidence="2">The sequence shown here is derived from an EMBL/GenBank/DDBJ whole genome shotgun (WGS) entry which is preliminary data.</text>
</comment>
<evidence type="ECO:0000313" key="2">
    <source>
        <dbReference type="EMBL" id="MTD54637.1"/>
    </source>
</evidence>
<evidence type="ECO:0000256" key="1">
    <source>
        <dbReference type="SAM" id="MobiDB-lite"/>
    </source>
</evidence>
<proteinExistence type="predicted"/>
<gene>
    <name evidence="2" type="ORF">GKO32_11690</name>
</gene>
<evidence type="ECO:0000313" key="3">
    <source>
        <dbReference type="Proteomes" id="UP000440096"/>
    </source>
</evidence>
<dbReference type="RefSeq" id="WP_154756847.1">
    <property type="nucleotide sequence ID" value="NZ_WMBA01000013.1"/>
</dbReference>
<protein>
    <submittedName>
        <fullName evidence="2">Uncharacterized protein</fullName>
    </submittedName>
</protein>
<keyword evidence="3" id="KW-1185">Reference proteome</keyword>
<sequence>MRRDGRLSQHMIGPSRIRVDGPRAPAEAEGMLLIRATVHDVEIDVTALVH</sequence>
<reference evidence="2 3" key="1">
    <citation type="submission" date="2019-11" db="EMBL/GenBank/DDBJ databases">
        <title>Draft genome of Amycolatopsis RM579.</title>
        <authorList>
            <person name="Duangmal K."/>
            <person name="Mingma R."/>
        </authorList>
    </citation>
    <scope>NUCLEOTIDE SEQUENCE [LARGE SCALE GENOMIC DNA]</scope>
    <source>
        <strain evidence="2 3">RM579</strain>
    </source>
</reference>